<comment type="caution">
    <text evidence="1">The sequence shown here is derived from an EMBL/GenBank/DDBJ whole genome shotgun (WGS) entry which is preliminary data.</text>
</comment>
<gene>
    <name evidence="1" type="ORF">H2B03_06150</name>
</gene>
<dbReference type="EMBL" id="JACEMZ010000039">
    <property type="protein sequence ID" value="MBA4452729.1"/>
    <property type="molecule type" value="Genomic_DNA"/>
</dbReference>
<protein>
    <submittedName>
        <fullName evidence="1">Uncharacterized protein</fullName>
    </submittedName>
</protein>
<evidence type="ECO:0000313" key="1">
    <source>
        <dbReference type="EMBL" id="MBA4452729.1"/>
    </source>
</evidence>
<evidence type="ECO:0000313" key="2">
    <source>
        <dbReference type="Proteomes" id="UP000559653"/>
    </source>
</evidence>
<proteinExistence type="predicted"/>
<name>A0AC60VZ71_9ARCH</name>
<reference evidence="1 2" key="1">
    <citation type="journal article" date="2020" name="Appl. Environ. Microbiol.">
        <title>Genomic Characteristics of a Novel Species of Ammonia-Oxidizing Archaea from the Jiulong River Estuary.</title>
        <authorList>
            <person name="Zou D."/>
            <person name="Wan R."/>
            <person name="Han L."/>
            <person name="Xu M.N."/>
            <person name="Liu Y."/>
            <person name="Liu H."/>
            <person name="Kao S.J."/>
            <person name="Li M."/>
        </authorList>
    </citation>
    <scope>NUCLEOTIDE SEQUENCE [LARGE SCALE GENOMIC DNA]</scope>
    <source>
        <strain evidence="1">W1bin1</strain>
    </source>
</reference>
<accession>A0AC60VZ71</accession>
<sequence length="177" mass="20759">MVDNSTVISFRMDKKQKQALEKECELKKVSVNHMLNELIENHLKWDKFAAEMGLIFVTKAIFREILTKMSEREIKILATTICRSALKNATIYMKGEFNYRNLIEILDMWLTHSHIPFRRIQTNSHEKYILQHDLGKKYSIYIHTAVVTLLNEVDCMSQNSNIDENTLTFEICTPDES</sequence>
<organism evidence="1 2">
    <name type="scientific">Candidatus Nitrosomaritimum aestuariumsis</name>
    <dbReference type="NCBI Taxonomy" id="3342354"/>
    <lineage>
        <taxon>Archaea</taxon>
        <taxon>Nitrososphaerota</taxon>
        <taxon>Nitrososphaeria</taxon>
        <taxon>Nitrosopumilales</taxon>
        <taxon>Nitrosopumilaceae</taxon>
        <taxon>Candidatus Nitrosomaritimum</taxon>
    </lineage>
</organism>
<dbReference type="Proteomes" id="UP000559653">
    <property type="component" value="Unassembled WGS sequence"/>
</dbReference>